<evidence type="ECO:0000256" key="1">
    <source>
        <dbReference type="SAM" id="Phobius"/>
    </source>
</evidence>
<reference evidence="2 3" key="1">
    <citation type="submission" date="2019-03" db="EMBL/GenBank/DDBJ databases">
        <authorList>
            <person name="Nijsse B."/>
        </authorList>
    </citation>
    <scope>NUCLEOTIDE SEQUENCE [LARGE SCALE GENOMIC DNA]</scope>
    <source>
        <strain evidence="2">Desulfoluna butyratoxydans MSL71</strain>
    </source>
</reference>
<dbReference type="PANTHER" id="PTHR36434:SF1">
    <property type="entry name" value="MEMBRANE PROTEASE YUGP-RELATED"/>
    <property type="match status" value="1"/>
</dbReference>
<sequence length="226" mass="24834">MTFLVAALLILVILFGPQAWARYILARYNRDAYFSGTGLDFARLLIKELGLKEVRAEVSLLGDHYDPGQKCVGLRPAFAQGRTLSAVVVAAHEVAHALQHARGYPPFFARGRLIKLSEAVDRCGTLIFIVFPLVGVVLKAPIMGRLILVGAGILLITPVLVHLVTLPVELDASFRRALPLLQSGPYIPKEDLPAARRILVACSLTYVAAALAGFFNVWRWARVLRR</sequence>
<keyword evidence="1" id="KW-0812">Transmembrane</keyword>
<dbReference type="AlphaFoldDB" id="A0A4U8YRV2"/>
<dbReference type="Pfam" id="PF04298">
    <property type="entry name" value="Zn_peptidase_2"/>
    <property type="match status" value="1"/>
</dbReference>
<dbReference type="Proteomes" id="UP000507962">
    <property type="component" value="Unassembled WGS sequence"/>
</dbReference>
<feature type="transmembrane region" description="Helical" evidence="1">
    <location>
        <begin position="198"/>
        <end position="218"/>
    </location>
</feature>
<evidence type="ECO:0000313" key="3">
    <source>
        <dbReference type="Proteomes" id="UP000507962"/>
    </source>
</evidence>
<gene>
    <name evidence="2" type="ORF">MSL71_16470</name>
</gene>
<dbReference type="InterPro" id="IPR007395">
    <property type="entry name" value="Zn_peptidase_2"/>
</dbReference>
<accession>A0A4U8YRV2</accession>
<dbReference type="EMBL" id="CAADHO010000002">
    <property type="protein sequence ID" value="VFQ44003.1"/>
    <property type="molecule type" value="Genomic_DNA"/>
</dbReference>
<organism evidence="2 3">
    <name type="scientific">Desulfoluna butyratoxydans</name>
    <dbReference type="NCBI Taxonomy" id="231438"/>
    <lineage>
        <taxon>Bacteria</taxon>
        <taxon>Pseudomonadati</taxon>
        <taxon>Thermodesulfobacteriota</taxon>
        <taxon>Desulfobacteria</taxon>
        <taxon>Desulfobacterales</taxon>
        <taxon>Desulfolunaceae</taxon>
        <taxon>Desulfoluna</taxon>
    </lineage>
</organism>
<keyword evidence="3" id="KW-1185">Reference proteome</keyword>
<keyword evidence="1" id="KW-1133">Transmembrane helix</keyword>
<evidence type="ECO:0000313" key="2">
    <source>
        <dbReference type="EMBL" id="VFQ44003.1"/>
    </source>
</evidence>
<dbReference type="RefSeq" id="WP_180138667.1">
    <property type="nucleotide sequence ID" value="NZ_CAADHO010000002.1"/>
</dbReference>
<protein>
    <submittedName>
        <fullName evidence="2">Putative neutral zinc metallopeptidase</fullName>
    </submittedName>
</protein>
<feature type="transmembrane region" description="Helical" evidence="1">
    <location>
        <begin position="145"/>
        <end position="165"/>
    </location>
</feature>
<dbReference type="PANTHER" id="PTHR36434">
    <property type="entry name" value="MEMBRANE PROTEASE YUGP-RELATED"/>
    <property type="match status" value="1"/>
</dbReference>
<keyword evidence="1" id="KW-0472">Membrane</keyword>
<proteinExistence type="predicted"/>
<name>A0A4U8YRV2_9BACT</name>